<sequence length="218" mass="23315">MSVRPRTLCDDLGRPRHPSAGMAWSESAHIGGFRGRCSGMIAAGGAGSPGPRARGAQELPGDDVDANQALTELLTGRLTPGVYQWRTPPVPGALGDTSWIERAEEADLRGFHLDGRRARDSASFLRLCADVFELPEGSATDWDALGDSLADLSWTPAKNGYVVLYESWAELADTDQQAFRAVLDMFAGVVKAWRDTSTPMTVLMSSVGVEVAGVPRLA</sequence>
<reference evidence="3 4" key="1">
    <citation type="submission" date="2019-05" db="EMBL/GenBank/DDBJ databases">
        <title>Draft genome sequence of Actinomadura sp. 14C53.</title>
        <authorList>
            <person name="Saricaoglu S."/>
            <person name="Isik K."/>
        </authorList>
    </citation>
    <scope>NUCLEOTIDE SEQUENCE [LARGE SCALE GENOMIC DNA]</scope>
    <source>
        <strain evidence="3 4">14C53</strain>
    </source>
</reference>
<dbReference type="OrthoDB" id="5184890at2"/>
<keyword evidence="4" id="KW-1185">Reference proteome</keyword>
<dbReference type="Pfam" id="PF01337">
    <property type="entry name" value="Barstar"/>
    <property type="match status" value="1"/>
</dbReference>
<protein>
    <submittedName>
        <fullName evidence="3">Barstar family protein</fullName>
    </submittedName>
</protein>
<dbReference type="AlphaFoldDB" id="A0A5C4J2N4"/>
<accession>A0A5C4J2N4</accession>
<evidence type="ECO:0000259" key="2">
    <source>
        <dbReference type="Pfam" id="PF01337"/>
    </source>
</evidence>
<organism evidence="3 4">
    <name type="scientific">Actinomadura soli</name>
    <dbReference type="NCBI Taxonomy" id="2508997"/>
    <lineage>
        <taxon>Bacteria</taxon>
        <taxon>Bacillati</taxon>
        <taxon>Actinomycetota</taxon>
        <taxon>Actinomycetes</taxon>
        <taxon>Streptosporangiales</taxon>
        <taxon>Thermomonosporaceae</taxon>
        <taxon>Actinomadura</taxon>
    </lineage>
</organism>
<evidence type="ECO:0000256" key="1">
    <source>
        <dbReference type="ARBA" id="ARBA00006845"/>
    </source>
</evidence>
<proteinExistence type="inferred from homology"/>
<dbReference type="EMBL" id="VCKW01000251">
    <property type="protein sequence ID" value="TMQ90910.1"/>
    <property type="molecule type" value="Genomic_DNA"/>
</dbReference>
<name>A0A5C4J2N4_9ACTN</name>
<comment type="caution">
    <text evidence="3">The sequence shown here is derived from an EMBL/GenBank/DDBJ whole genome shotgun (WGS) entry which is preliminary data.</text>
</comment>
<gene>
    <name evidence="3" type="ORF">ETD83_33340</name>
</gene>
<evidence type="ECO:0000313" key="3">
    <source>
        <dbReference type="EMBL" id="TMQ90910.1"/>
    </source>
</evidence>
<dbReference type="InterPro" id="IPR035905">
    <property type="entry name" value="Barstar-like_sf"/>
</dbReference>
<evidence type="ECO:0000313" key="4">
    <source>
        <dbReference type="Proteomes" id="UP000309174"/>
    </source>
</evidence>
<dbReference type="Gene3D" id="3.30.370.10">
    <property type="entry name" value="Barstar-like"/>
    <property type="match status" value="1"/>
</dbReference>
<dbReference type="SUPFAM" id="SSF52038">
    <property type="entry name" value="Barstar-related"/>
    <property type="match status" value="1"/>
</dbReference>
<dbReference type="Proteomes" id="UP000309174">
    <property type="component" value="Unassembled WGS sequence"/>
</dbReference>
<feature type="domain" description="Barstar (barnase inhibitor)" evidence="2">
    <location>
        <begin position="111"/>
        <end position="204"/>
    </location>
</feature>
<dbReference type="InterPro" id="IPR000468">
    <property type="entry name" value="Barstar"/>
</dbReference>
<comment type="similarity">
    <text evidence="1">Belongs to the barstar family.</text>
</comment>